<protein>
    <submittedName>
        <fullName evidence="2">Uncharacterized protein</fullName>
    </submittedName>
</protein>
<feature type="transmembrane region" description="Helical" evidence="1">
    <location>
        <begin position="42"/>
        <end position="63"/>
    </location>
</feature>
<name>A0A7X0RJI1_9ACTN</name>
<proteinExistence type="predicted"/>
<evidence type="ECO:0000256" key="1">
    <source>
        <dbReference type="SAM" id="Phobius"/>
    </source>
</evidence>
<dbReference type="RefSeq" id="WP_185254265.1">
    <property type="nucleotide sequence ID" value="NZ_JACKXE010000001.1"/>
</dbReference>
<dbReference type="AlphaFoldDB" id="A0A7X0RJI1"/>
<sequence>MQQHREDTALVIGSTLALFVLMLAATAAVTWTAGWLGAGDDVVPPLALGGVLLGVILSVRYLVRQRPPG</sequence>
<organism evidence="2 3">
    <name type="scientific">Nocardioides luti</name>
    <dbReference type="NCBI Taxonomy" id="2761101"/>
    <lineage>
        <taxon>Bacteria</taxon>
        <taxon>Bacillati</taxon>
        <taxon>Actinomycetota</taxon>
        <taxon>Actinomycetes</taxon>
        <taxon>Propionibacteriales</taxon>
        <taxon>Nocardioidaceae</taxon>
        <taxon>Nocardioides</taxon>
    </lineage>
</organism>
<keyword evidence="1" id="KW-0472">Membrane</keyword>
<dbReference type="EMBL" id="JACKXE010000001">
    <property type="protein sequence ID" value="MBB6629297.1"/>
    <property type="molecule type" value="Genomic_DNA"/>
</dbReference>
<evidence type="ECO:0000313" key="2">
    <source>
        <dbReference type="EMBL" id="MBB6629297.1"/>
    </source>
</evidence>
<comment type="caution">
    <text evidence="2">The sequence shown here is derived from an EMBL/GenBank/DDBJ whole genome shotgun (WGS) entry which is preliminary data.</text>
</comment>
<feature type="transmembrane region" description="Helical" evidence="1">
    <location>
        <begin position="9"/>
        <end position="36"/>
    </location>
</feature>
<gene>
    <name evidence="2" type="ORF">H5V45_18365</name>
</gene>
<evidence type="ECO:0000313" key="3">
    <source>
        <dbReference type="Proteomes" id="UP000523955"/>
    </source>
</evidence>
<keyword evidence="1" id="KW-0812">Transmembrane</keyword>
<reference evidence="2 3" key="1">
    <citation type="submission" date="2020-08" db="EMBL/GenBank/DDBJ databases">
        <authorList>
            <person name="Seo M.-J."/>
        </authorList>
    </citation>
    <scope>NUCLEOTIDE SEQUENCE [LARGE SCALE GENOMIC DNA]</scope>
    <source>
        <strain evidence="2 3">KIGAM211</strain>
    </source>
</reference>
<keyword evidence="1" id="KW-1133">Transmembrane helix</keyword>
<keyword evidence="3" id="KW-1185">Reference proteome</keyword>
<accession>A0A7X0RJI1</accession>
<dbReference type="Proteomes" id="UP000523955">
    <property type="component" value="Unassembled WGS sequence"/>
</dbReference>